<keyword evidence="4 6" id="KW-1133">Transmembrane helix</keyword>
<keyword evidence="6" id="KW-0406">Ion transport</keyword>
<dbReference type="GO" id="GO:0005886">
    <property type="term" value="C:plasma membrane"/>
    <property type="evidence" value="ECO:0007669"/>
    <property type="project" value="UniProtKB-SubCell"/>
</dbReference>
<feature type="transmembrane region" description="Helical" evidence="6">
    <location>
        <begin position="417"/>
        <end position="434"/>
    </location>
</feature>
<comment type="similarity">
    <text evidence="6">Belongs to the NhaA Na(+)/H(+) (TC 2.A.33) antiporter family.</text>
</comment>
<dbReference type="RefSeq" id="WP_240098538.1">
    <property type="nucleotide sequence ID" value="NZ_JAJSON010000020.1"/>
</dbReference>
<gene>
    <name evidence="6 7" type="primary">nhaA</name>
    <name evidence="7" type="ORF">LU635_09565</name>
</gene>
<organism evidence="7 8">
    <name type="scientific">Christiangramia crocea</name>
    <dbReference type="NCBI Taxonomy" id="2904124"/>
    <lineage>
        <taxon>Bacteria</taxon>
        <taxon>Pseudomonadati</taxon>
        <taxon>Bacteroidota</taxon>
        <taxon>Flavobacteriia</taxon>
        <taxon>Flavobacteriales</taxon>
        <taxon>Flavobacteriaceae</taxon>
        <taxon>Christiangramia</taxon>
    </lineage>
</organism>
<dbReference type="AlphaFoldDB" id="A0A9X2A7U1"/>
<dbReference type="HAMAP" id="MF_01844">
    <property type="entry name" value="NhaA"/>
    <property type="match status" value="1"/>
</dbReference>
<evidence type="ECO:0000313" key="7">
    <source>
        <dbReference type="EMBL" id="MCG9971882.1"/>
    </source>
</evidence>
<dbReference type="InterPro" id="IPR004670">
    <property type="entry name" value="NhaA"/>
</dbReference>
<evidence type="ECO:0000313" key="8">
    <source>
        <dbReference type="Proteomes" id="UP001139344"/>
    </source>
</evidence>
<dbReference type="Proteomes" id="UP001139344">
    <property type="component" value="Unassembled WGS sequence"/>
</dbReference>
<dbReference type="Pfam" id="PF06965">
    <property type="entry name" value="Na_H_antiport_1"/>
    <property type="match status" value="1"/>
</dbReference>
<comment type="function">
    <text evidence="6">Na(+)/H(+) antiporter that extrudes sodium in exchange for external protons.</text>
</comment>
<keyword evidence="6" id="KW-0813">Transport</keyword>
<name>A0A9X2A7U1_9FLAO</name>
<sequence>MKKSGLDVYLLLPIKNFIEKQTSVGISLIISTVLAIGIANSPLSSYYHEFWKQEIYIGLNEFMIRKNLLHWINDGLMSMFFFLIGLELKKEIMHGELSSLRRAVLPIAAAIGGMLFPALIYFFFNSGTDSISGWGIPMATDIAFALGILYLLNDKVPVSLKIFLTAIAIADDMGAVLVIAFFYTEQISLQSLGIGLFFLLVLLGANYIGIRNNLFYAVMGIGGLWLAIMLSGIHATIAAVLAAFAIPTSKRINTPVFLRKVKLLSYHIKTQLKKPSKKARQSQEEITETIGKFSLLTQDATPPLQRLENALHPFVSFVVLPLFAFANAGVSFTAESFSYFLRPVSLGILLGLILGKFFGIVLFTRLMVALKISRLPKKVHWKHIYGVGLLGAIGFTMSLFITELAFDSETYLDQAKIGIFSASLLAGIIGFFYLKYAKLTS</sequence>
<reference evidence="7" key="1">
    <citation type="submission" date="2021-12" db="EMBL/GenBank/DDBJ databases">
        <title>Description of Gramella crocea sp. nov., a new bacterium isolated from activated sludge.</title>
        <authorList>
            <person name="Zhang X."/>
        </authorList>
    </citation>
    <scope>NUCLEOTIDE SEQUENCE</scope>
    <source>
        <strain evidence="7">YB25</strain>
    </source>
</reference>
<feature type="transmembrane region" description="Helical" evidence="6">
    <location>
        <begin position="384"/>
        <end position="405"/>
    </location>
</feature>
<feature type="transmembrane region" description="Helical" evidence="6">
    <location>
        <begin position="24"/>
        <end position="47"/>
    </location>
</feature>
<evidence type="ECO:0000256" key="1">
    <source>
        <dbReference type="ARBA" id="ARBA00004429"/>
    </source>
</evidence>
<comment type="subcellular location">
    <subcellularLocation>
        <location evidence="1">Cell inner membrane</location>
        <topology evidence="1">Multi-pass membrane protein</topology>
    </subcellularLocation>
    <subcellularLocation>
        <location evidence="6">Cell membrane</location>
        <topology evidence="6">Multi-pass membrane protein</topology>
    </subcellularLocation>
</comment>
<feature type="transmembrane region" description="Helical" evidence="6">
    <location>
        <begin position="158"/>
        <end position="182"/>
    </location>
</feature>
<keyword evidence="2 6" id="KW-1003">Cell membrane</keyword>
<proteinExistence type="inferred from homology"/>
<feature type="transmembrane region" description="Helical" evidence="6">
    <location>
        <begin position="68"/>
        <end position="84"/>
    </location>
</feature>
<evidence type="ECO:0000256" key="3">
    <source>
        <dbReference type="ARBA" id="ARBA00022692"/>
    </source>
</evidence>
<evidence type="ECO:0000256" key="5">
    <source>
        <dbReference type="ARBA" id="ARBA00023136"/>
    </source>
</evidence>
<dbReference type="PANTHER" id="PTHR30341">
    <property type="entry name" value="SODIUM ION/PROTON ANTIPORTER NHAA-RELATED"/>
    <property type="match status" value="1"/>
</dbReference>
<keyword evidence="6" id="KW-0050">Antiport</keyword>
<feature type="transmembrane region" description="Helical" evidence="6">
    <location>
        <begin position="131"/>
        <end position="152"/>
    </location>
</feature>
<evidence type="ECO:0000256" key="6">
    <source>
        <dbReference type="HAMAP-Rule" id="MF_01844"/>
    </source>
</evidence>
<dbReference type="EMBL" id="JAJSON010000020">
    <property type="protein sequence ID" value="MCG9971882.1"/>
    <property type="molecule type" value="Genomic_DNA"/>
</dbReference>
<dbReference type="Gene3D" id="1.20.1530.10">
    <property type="entry name" value="Na+/H+ antiporter like domain"/>
    <property type="match status" value="1"/>
</dbReference>
<dbReference type="GO" id="GO:0006885">
    <property type="term" value="P:regulation of pH"/>
    <property type="evidence" value="ECO:0007669"/>
    <property type="project" value="UniProtKB-UniRule"/>
</dbReference>
<keyword evidence="6" id="KW-0739">Sodium transport</keyword>
<accession>A0A9X2A7U1</accession>
<dbReference type="PANTHER" id="PTHR30341:SF0">
    <property type="entry name" value="NA(+)_H(+) ANTIPORTER NHAA"/>
    <property type="match status" value="1"/>
</dbReference>
<feature type="transmembrane region" description="Helical" evidence="6">
    <location>
        <begin position="314"/>
        <end position="334"/>
    </location>
</feature>
<evidence type="ECO:0000256" key="2">
    <source>
        <dbReference type="ARBA" id="ARBA00022475"/>
    </source>
</evidence>
<dbReference type="NCBIfam" id="TIGR00773">
    <property type="entry name" value="NhaA"/>
    <property type="match status" value="1"/>
</dbReference>
<feature type="transmembrane region" description="Helical" evidence="6">
    <location>
        <begin position="189"/>
        <end position="208"/>
    </location>
</feature>
<keyword evidence="5 6" id="KW-0472">Membrane</keyword>
<feature type="transmembrane region" description="Helical" evidence="6">
    <location>
        <begin position="214"/>
        <end position="244"/>
    </location>
</feature>
<feature type="transmembrane region" description="Helical" evidence="6">
    <location>
        <begin position="340"/>
        <end position="363"/>
    </location>
</feature>
<comment type="caution">
    <text evidence="7">The sequence shown here is derived from an EMBL/GenBank/DDBJ whole genome shotgun (WGS) entry which is preliminary data.</text>
</comment>
<keyword evidence="8" id="KW-1185">Reference proteome</keyword>
<evidence type="ECO:0000256" key="4">
    <source>
        <dbReference type="ARBA" id="ARBA00022989"/>
    </source>
</evidence>
<feature type="transmembrane region" description="Helical" evidence="6">
    <location>
        <begin position="104"/>
        <end position="124"/>
    </location>
</feature>
<protein>
    <recommendedName>
        <fullName evidence="6">Na(+)/H(+) antiporter NhaA</fullName>
    </recommendedName>
    <alternativeName>
        <fullName evidence="6">Sodium/proton antiporter NhaA</fullName>
    </alternativeName>
</protein>
<dbReference type="GO" id="GO:0015385">
    <property type="term" value="F:sodium:proton antiporter activity"/>
    <property type="evidence" value="ECO:0007669"/>
    <property type="project" value="UniProtKB-UniRule"/>
</dbReference>
<keyword evidence="3 6" id="KW-0812">Transmembrane</keyword>
<comment type="catalytic activity">
    <reaction evidence="6">
        <text>Na(+)(in) + 2 H(+)(out) = Na(+)(out) + 2 H(+)(in)</text>
        <dbReference type="Rhea" id="RHEA:29251"/>
        <dbReference type="ChEBI" id="CHEBI:15378"/>
        <dbReference type="ChEBI" id="CHEBI:29101"/>
    </reaction>
</comment>
<dbReference type="InterPro" id="IPR023171">
    <property type="entry name" value="Na/H_antiporter_dom_sf"/>
</dbReference>
<keyword evidence="6" id="KW-0915">Sodium</keyword>